<protein>
    <submittedName>
        <fullName evidence="1">Uncharacterized protein</fullName>
    </submittedName>
</protein>
<accession>A0A0B6ZYE5</accession>
<evidence type="ECO:0000313" key="1">
    <source>
        <dbReference type="EMBL" id="CEK73669.1"/>
    </source>
</evidence>
<organism evidence="1">
    <name type="scientific">Arion vulgaris</name>
    <dbReference type="NCBI Taxonomy" id="1028688"/>
    <lineage>
        <taxon>Eukaryota</taxon>
        <taxon>Metazoa</taxon>
        <taxon>Spiralia</taxon>
        <taxon>Lophotrochozoa</taxon>
        <taxon>Mollusca</taxon>
        <taxon>Gastropoda</taxon>
        <taxon>Heterobranchia</taxon>
        <taxon>Euthyneura</taxon>
        <taxon>Panpulmonata</taxon>
        <taxon>Eupulmonata</taxon>
        <taxon>Stylommatophora</taxon>
        <taxon>Helicina</taxon>
        <taxon>Arionoidea</taxon>
        <taxon>Arionidae</taxon>
        <taxon>Arion</taxon>
    </lineage>
</organism>
<dbReference type="AlphaFoldDB" id="A0A0B6ZYE5"/>
<sequence length="92" mass="10148">MSNVARVMNNAIIKESLNARLTCDETCCIGCRKYATAIENKQTVDNVGMSSPSFNNNGNILNTEISRNQKQANGSDFTTRHAGMATRRMLFS</sequence>
<proteinExistence type="predicted"/>
<gene>
    <name evidence="1" type="primary">ORF87727</name>
</gene>
<name>A0A0B6ZYE5_9EUPU</name>
<dbReference type="EMBL" id="HACG01026804">
    <property type="protein sequence ID" value="CEK73669.1"/>
    <property type="molecule type" value="Transcribed_RNA"/>
</dbReference>
<reference evidence="1" key="1">
    <citation type="submission" date="2014-12" db="EMBL/GenBank/DDBJ databases">
        <title>Insight into the proteome of Arion vulgaris.</title>
        <authorList>
            <person name="Aradska J."/>
            <person name="Bulat T."/>
            <person name="Smidak R."/>
            <person name="Sarate P."/>
            <person name="Gangsoo J."/>
            <person name="Sialana F."/>
            <person name="Bilban M."/>
            <person name="Lubec G."/>
        </authorList>
    </citation>
    <scope>NUCLEOTIDE SEQUENCE</scope>
    <source>
        <tissue evidence="1">Skin</tissue>
    </source>
</reference>